<protein>
    <submittedName>
        <fullName evidence="1">STAS/SEC14 domain-containing protein</fullName>
    </submittedName>
</protein>
<accession>A0A4U1JCX6</accession>
<reference evidence="1 2" key="1">
    <citation type="submission" date="2019-04" db="EMBL/GenBank/DDBJ databases">
        <authorList>
            <person name="Li Y."/>
            <person name="Wang J."/>
        </authorList>
    </citation>
    <scope>NUCLEOTIDE SEQUENCE [LARGE SCALE GENOMIC DNA]</scope>
    <source>
        <strain evidence="1 2">DSM 14668</strain>
    </source>
</reference>
<comment type="caution">
    <text evidence="1">The sequence shown here is derived from an EMBL/GenBank/DDBJ whole genome shotgun (WGS) entry which is preliminary data.</text>
</comment>
<evidence type="ECO:0000313" key="2">
    <source>
        <dbReference type="Proteomes" id="UP000309215"/>
    </source>
</evidence>
<organism evidence="1 2">
    <name type="scientific">Polyangium fumosum</name>
    <dbReference type="NCBI Taxonomy" id="889272"/>
    <lineage>
        <taxon>Bacteria</taxon>
        <taxon>Pseudomonadati</taxon>
        <taxon>Myxococcota</taxon>
        <taxon>Polyangia</taxon>
        <taxon>Polyangiales</taxon>
        <taxon>Polyangiaceae</taxon>
        <taxon>Polyangium</taxon>
    </lineage>
</organism>
<keyword evidence="2" id="KW-1185">Reference proteome</keyword>
<dbReference type="RefSeq" id="WP_136930044.1">
    <property type="nucleotide sequence ID" value="NZ_SSMQ01000015.1"/>
</dbReference>
<name>A0A4U1JCX6_9BACT</name>
<proteinExistence type="predicted"/>
<sequence>MSPPLEWMCGKQRLWLEAPDFLCMEMHGTLDVAEVDAYKSLVYELGDRYGTFAFLVDMRDLESIPPDARSKLSRAARPYPYRAIAVHGTSFTLGIVAAMVVKAGRALAPHAFPFELAFFKTEAQARAQLVPFRDPPPLRQGPRR</sequence>
<dbReference type="Proteomes" id="UP000309215">
    <property type="component" value="Unassembled WGS sequence"/>
</dbReference>
<dbReference type="EMBL" id="SSMQ01000015">
    <property type="protein sequence ID" value="TKD07957.1"/>
    <property type="molecule type" value="Genomic_DNA"/>
</dbReference>
<gene>
    <name evidence="1" type="ORF">E8A74_16885</name>
</gene>
<dbReference type="AlphaFoldDB" id="A0A4U1JCX6"/>
<evidence type="ECO:0000313" key="1">
    <source>
        <dbReference type="EMBL" id="TKD07957.1"/>
    </source>
</evidence>
<dbReference type="OrthoDB" id="5523140at2"/>